<reference evidence="3 4" key="1">
    <citation type="journal article" date="2020" name="Cell">
        <title>Large-Scale Comparative Analyses of Tick Genomes Elucidate Their Genetic Diversity and Vector Capacities.</title>
        <authorList>
            <consortium name="Tick Genome and Microbiome Consortium (TIGMIC)"/>
            <person name="Jia N."/>
            <person name="Wang J."/>
            <person name="Shi W."/>
            <person name="Du L."/>
            <person name="Sun Y."/>
            <person name="Zhan W."/>
            <person name="Jiang J.F."/>
            <person name="Wang Q."/>
            <person name="Zhang B."/>
            <person name="Ji P."/>
            <person name="Bell-Sakyi L."/>
            <person name="Cui X.M."/>
            <person name="Yuan T.T."/>
            <person name="Jiang B.G."/>
            <person name="Yang W.F."/>
            <person name="Lam T.T."/>
            <person name="Chang Q.C."/>
            <person name="Ding S.J."/>
            <person name="Wang X.J."/>
            <person name="Zhu J.G."/>
            <person name="Ruan X.D."/>
            <person name="Zhao L."/>
            <person name="Wei J.T."/>
            <person name="Ye R.Z."/>
            <person name="Que T.C."/>
            <person name="Du C.H."/>
            <person name="Zhou Y.H."/>
            <person name="Cheng J.X."/>
            <person name="Dai P.F."/>
            <person name="Guo W.B."/>
            <person name="Han X.H."/>
            <person name="Huang E.J."/>
            <person name="Li L.F."/>
            <person name="Wei W."/>
            <person name="Gao Y.C."/>
            <person name="Liu J.Z."/>
            <person name="Shao H.Z."/>
            <person name="Wang X."/>
            <person name="Wang C.C."/>
            <person name="Yang T.C."/>
            <person name="Huo Q.B."/>
            <person name="Li W."/>
            <person name="Chen H.Y."/>
            <person name="Chen S.E."/>
            <person name="Zhou L.G."/>
            <person name="Ni X.B."/>
            <person name="Tian J.H."/>
            <person name="Sheng Y."/>
            <person name="Liu T."/>
            <person name="Pan Y.S."/>
            <person name="Xia L.Y."/>
            <person name="Li J."/>
            <person name="Zhao F."/>
            <person name="Cao W.C."/>
        </authorList>
    </citation>
    <scope>NUCLEOTIDE SEQUENCE [LARGE SCALE GENOMIC DNA]</scope>
    <source>
        <strain evidence="3">HaeL-2018</strain>
    </source>
</reference>
<dbReference type="GO" id="GO:0030139">
    <property type="term" value="C:endocytic vesicle"/>
    <property type="evidence" value="ECO:0007669"/>
    <property type="project" value="TreeGrafter"/>
</dbReference>
<name>A0A9J6FI22_HAELO</name>
<dbReference type="EMBL" id="JABSTR010000001">
    <property type="protein sequence ID" value="KAH9362463.1"/>
    <property type="molecule type" value="Genomic_DNA"/>
</dbReference>
<dbReference type="GO" id="GO:0005829">
    <property type="term" value="C:cytosol"/>
    <property type="evidence" value="ECO:0007669"/>
    <property type="project" value="TreeGrafter"/>
</dbReference>
<organism evidence="3 4">
    <name type="scientific">Haemaphysalis longicornis</name>
    <name type="common">Bush tick</name>
    <dbReference type="NCBI Taxonomy" id="44386"/>
    <lineage>
        <taxon>Eukaryota</taxon>
        <taxon>Metazoa</taxon>
        <taxon>Ecdysozoa</taxon>
        <taxon>Arthropoda</taxon>
        <taxon>Chelicerata</taxon>
        <taxon>Arachnida</taxon>
        <taxon>Acari</taxon>
        <taxon>Parasitiformes</taxon>
        <taxon>Ixodida</taxon>
        <taxon>Ixodoidea</taxon>
        <taxon>Ixodidae</taxon>
        <taxon>Haemaphysalinae</taxon>
        <taxon>Haemaphysalis</taxon>
    </lineage>
</organism>
<feature type="domain" description="VPS9" evidence="2">
    <location>
        <begin position="473"/>
        <end position="610"/>
    </location>
</feature>
<dbReference type="OMA" id="SEEICHR"/>
<dbReference type="SUPFAM" id="SSF109993">
    <property type="entry name" value="VPS9 domain"/>
    <property type="match status" value="1"/>
</dbReference>
<gene>
    <name evidence="3" type="ORF">HPB48_015623</name>
</gene>
<dbReference type="PANTHER" id="PTHR23101:SF98">
    <property type="entry name" value="VPS9 DOMAIN-CONTAINING PROTEIN 1"/>
    <property type="match status" value="1"/>
</dbReference>
<dbReference type="Pfam" id="PF02204">
    <property type="entry name" value="VPS9"/>
    <property type="match status" value="1"/>
</dbReference>
<dbReference type="PROSITE" id="PS51205">
    <property type="entry name" value="VPS9"/>
    <property type="match status" value="1"/>
</dbReference>
<accession>A0A9J6FI22</accession>
<evidence type="ECO:0000313" key="3">
    <source>
        <dbReference type="EMBL" id="KAH9362463.1"/>
    </source>
</evidence>
<dbReference type="InterPro" id="IPR037191">
    <property type="entry name" value="VPS9_dom_sf"/>
</dbReference>
<dbReference type="GO" id="GO:0005085">
    <property type="term" value="F:guanyl-nucleotide exchange factor activity"/>
    <property type="evidence" value="ECO:0007669"/>
    <property type="project" value="InterPro"/>
</dbReference>
<dbReference type="VEuPathDB" id="VectorBase:HLOH_044241"/>
<sequence length="610" mass="67260">MFSVCSTDFSRAAEETALAVSHISMTWPMEGDDNMSTWAIITNSRAASPVVNAHLDFSPALLLPSAQHFPMLRAMPAFPPLGLSGPLSRAPFPEMNTHTILPQNLPAGCQEKQNDRSRVTSASNPLKLHRSGASLNQFYAEQEKCNETYLCPPAILELQPPCRPEALGHASLPPVAFVAPRMLSRQPPQQARPANPPSGTALMSNPMFTEGGGMPGSAASASETRRKLTPMEEMERQNAVVCQRYQALIKRTRDPAAKQNLVRFCCGTLGLSLGLQCPSVLGEPWRVFLPQYLQELQEQEKQIAEMAARKLQSSGECTTPEEKRQQELFTRILQYENKREWPSALQDMLESRPKSLKAARHIVMHILGDSKHPLSQWLAKERVALQREMAESLGGRGGLLAAAGEPPASGSNHRSAACARVESVLQTALLLLGLTLEPLKSPEAQEVCYSVLEDHFTWPLWPHLLAAVRLENLAGEQRVAAAMSQLASASAPEMHVSQCLCESPTLDEAVGMLRTVPRLAPSHKLRVLVHVTRLVCTEPFTSEDEPHKRLMGADDLIPALSYILVQSKMPQLYSEYLALEQVLDLRYMLGEEGYCLASILMAFKYLESLP</sequence>
<proteinExistence type="predicted"/>
<comment type="caution">
    <text evidence="3">The sequence shown here is derived from an EMBL/GenBank/DDBJ whole genome shotgun (WGS) entry which is preliminary data.</text>
</comment>
<keyword evidence="4" id="KW-1185">Reference proteome</keyword>
<evidence type="ECO:0000256" key="1">
    <source>
        <dbReference type="SAM" id="MobiDB-lite"/>
    </source>
</evidence>
<dbReference type="GO" id="GO:0031267">
    <property type="term" value="F:small GTPase binding"/>
    <property type="evidence" value="ECO:0007669"/>
    <property type="project" value="TreeGrafter"/>
</dbReference>
<evidence type="ECO:0000259" key="2">
    <source>
        <dbReference type="PROSITE" id="PS51205"/>
    </source>
</evidence>
<dbReference type="InterPro" id="IPR045046">
    <property type="entry name" value="Vps9-like"/>
</dbReference>
<dbReference type="PANTHER" id="PTHR23101">
    <property type="entry name" value="RAB GDP/GTP EXCHANGE FACTOR"/>
    <property type="match status" value="1"/>
</dbReference>
<protein>
    <recommendedName>
        <fullName evidence="2">VPS9 domain-containing protein</fullName>
    </recommendedName>
</protein>
<dbReference type="Gene3D" id="1.20.1050.80">
    <property type="entry name" value="VPS9 domain"/>
    <property type="match status" value="1"/>
</dbReference>
<dbReference type="GO" id="GO:0016192">
    <property type="term" value="P:vesicle-mediated transport"/>
    <property type="evidence" value="ECO:0007669"/>
    <property type="project" value="InterPro"/>
</dbReference>
<feature type="region of interest" description="Disordered" evidence="1">
    <location>
        <begin position="185"/>
        <end position="204"/>
    </location>
</feature>
<dbReference type="AlphaFoldDB" id="A0A9J6FI22"/>
<dbReference type="InterPro" id="IPR003123">
    <property type="entry name" value="VPS9"/>
</dbReference>
<dbReference type="Proteomes" id="UP000821853">
    <property type="component" value="Chromosome 1"/>
</dbReference>
<dbReference type="OrthoDB" id="6481723at2759"/>
<evidence type="ECO:0000313" key="4">
    <source>
        <dbReference type="Proteomes" id="UP000821853"/>
    </source>
</evidence>